<protein>
    <recommendedName>
        <fullName evidence="4">Flagellar protein FlgJ N-terminal domain-containing protein</fullName>
    </recommendedName>
</protein>
<gene>
    <name evidence="2" type="ordered locus">PSMK_01580</name>
</gene>
<dbReference type="AlphaFoldDB" id="I0IAM9"/>
<sequence>MASPGFAAGGHRPGGSADRSRPNAFDAAVRGAHDRAEARAADEARVAAERFVASAFLLPLMAEARGGALKSDLFGGGFGQDAMAQQLETHLADAVVRGARFPVVDRIVADAAKRGPQP</sequence>
<dbReference type="Proteomes" id="UP000007881">
    <property type="component" value="Chromosome"/>
</dbReference>
<name>I0IAM9_PHYMF</name>
<keyword evidence="3" id="KW-1185">Reference proteome</keyword>
<dbReference type="EMBL" id="AP012338">
    <property type="protein sequence ID" value="BAM02317.1"/>
    <property type="molecule type" value="Genomic_DNA"/>
</dbReference>
<evidence type="ECO:0008006" key="4">
    <source>
        <dbReference type="Google" id="ProtNLM"/>
    </source>
</evidence>
<accession>I0IAM9</accession>
<organism evidence="2 3">
    <name type="scientific">Phycisphaera mikurensis (strain NBRC 102666 / KCTC 22515 / FYK2301M01)</name>
    <dbReference type="NCBI Taxonomy" id="1142394"/>
    <lineage>
        <taxon>Bacteria</taxon>
        <taxon>Pseudomonadati</taxon>
        <taxon>Planctomycetota</taxon>
        <taxon>Phycisphaerae</taxon>
        <taxon>Phycisphaerales</taxon>
        <taxon>Phycisphaeraceae</taxon>
        <taxon>Phycisphaera</taxon>
    </lineage>
</organism>
<reference evidence="2 3" key="1">
    <citation type="submission" date="2012-02" db="EMBL/GenBank/DDBJ databases">
        <title>Complete genome sequence of Phycisphaera mikurensis NBRC 102666.</title>
        <authorList>
            <person name="Ankai A."/>
            <person name="Hosoyama A."/>
            <person name="Terui Y."/>
            <person name="Sekine M."/>
            <person name="Fukai R."/>
            <person name="Kato Y."/>
            <person name="Nakamura S."/>
            <person name="Yamada-Narita S."/>
            <person name="Kawakoshi A."/>
            <person name="Fukunaga Y."/>
            <person name="Yamazaki S."/>
            <person name="Fujita N."/>
        </authorList>
    </citation>
    <scope>NUCLEOTIDE SEQUENCE [LARGE SCALE GENOMIC DNA]</scope>
    <source>
        <strain evidence="3">NBRC 102666 / KCTC 22515 / FYK2301M01</strain>
    </source>
</reference>
<evidence type="ECO:0000313" key="2">
    <source>
        <dbReference type="EMBL" id="BAM02317.1"/>
    </source>
</evidence>
<dbReference type="KEGG" id="phm:PSMK_01580"/>
<evidence type="ECO:0000256" key="1">
    <source>
        <dbReference type="SAM" id="MobiDB-lite"/>
    </source>
</evidence>
<proteinExistence type="predicted"/>
<evidence type="ECO:0000313" key="3">
    <source>
        <dbReference type="Proteomes" id="UP000007881"/>
    </source>
</evidence>
<dbReference type="HOGENOM" id="CLU_2070901_0_0_0"/>
<dbReference type="STRING" id="1142394.PSMK_01580"/>
<feature type="region of interest" description="Disordered" evidence="1">
    <location>
        <begin position="1"/>
        <end position="23"/>
    </location>
</feature>